<keyword evidence="3" id="KW-1185">Reference proteome</keyword>
<dbReference type="InterPro" id="IPR038071">
    <property type="entry name" value="UROD/MetE-like_sf"/>
</dbReference>
<dbReference type="GO" id="GO:0003871">
    <property type="term" value="F:5-methyltetrahydropteroyltriglutamate-homocysteine S-methyltransferase activity"/>
    <property type="evidence" value="ECO:0007669"/>
    <property type="project" value="InterPro"/>
</dbReference>
<proteinExistence type="predicted"/>
<evidence type="ECO:0000259" key="1">
    <source>
        <dbReference type="Pfam" id="PF01717"/>
    </source>
</evidence>
<organism evidence="2 3">
    <name type="scientific">Friedmanniomyces simplex</name>
    <dbReference type="NCBI Taxonomy" id="329884"/>
    <lineage>
        <taxon>Eukaryota</taxon>
        <taxon>Fungi</taxon>
        <taxon>Dikarya</taxon>
        <taxon>Ascomycota</taxon>
        <taxon>Pezizomycotina</taxon>
        <taxon>Dothideomycetes</taxon>
        <taxon>Dothideomycetidae</taxon>
        <taxon>Mycosphaerellales</taxon>
        <taxon>Teratosphaeriaceae</taxon>
        <taxon>Friedmanniomyces</taxon>
    </lineage>
</organism>
<comment type="caution">
    <text evidence="2">The sequence shown here is derived from an EMBL/GenBank/DDBJ whole genome shotgun (WGS) entry which is preliminary data.</text>
</comment>
<dbReference type="Gene3D" id="3.20.20.210">
    <property type="match status" value="1"/>
</dbReference>
<evidence type="ECO:0000313" key="3">
    <source>
        <dbReference type="Proteomes" id="UP000309340"/>
    </source>
</evidence>
<feature type="domain" description="Cobalamin-independent methionine synthase MetE C-terminal/archaeal" evidence="1">
    <location>
        <begin position="186"/>
        <end position="375"/>
    </location>
</feature>
<dbReference type="OrthoDB" id="7772923at2759"/>
<dbReference type="InterPro" id="IPR002629">
    <property type="entry name" value="Met_Synth_C/arc"/>
</dbReference>
<dbReference type="Proteomes" id="UP000309340">
    <property type="component" value="Unassembled WGS sequence"/>
</dbReference>
<dbReference type="CDD" id="cd03311">
    <property type="entry name" value="CIMS_C_terminal_like"/>
    <property type="match status" value="1"/>
</dbReference>
<dbReference type="PANTHER" id="PTHR43844:SF2">
    <property type="entry name" value="SYNTHASE, VITAMIN-B12 INDEPENDENT, PUTATIVE (AFU_ORTHOLOGUE AFUA_3G12060)-RELATED"/>
    <property type="match status" value="1"/>
</dbReference>
<dbReference type="PANTHER" id="PTHR43844">
    <property type="entry name" value="METHIONINE SYNTHASE"/>
    <property type="match status" value="1"/>
</dbReference>
<dbReference type="SUPFAM" id="SSF51726">
    <property type="entry name" value="UROD/MetE-like"/>
    <property type="match status" value="1"/>
</dbReference>
<dbReference type="AlphaFoldDB" id="A0A4U0XBX2"/>
<name>A0A4U0XBX2_9PEZI</name>
<sequence>MPPPPFRADQIGSLIRPKYLIEARGELKAGITDGIFTSFDRSQRGQQAKDVERKAIAEALETQQGNGFTPLTSGEFERDAFWDGFFESLSGMQIRLVTWDACRTDLPPNRPMIKFGLKGRDACVATTKIQHTRSAYLDDWLLIRSLLPKERWSDVKMTLPSPTWYSMLLKEGRAYDAGVYDSEEGYLMDVASALHQEIVILYNAGLRMVQIDDPNLTNFCDQPFLDRCVEEEVDMDALLDLYIATHNRALHGLPSDLRIGIHMCRGNYPHGLFAASGGYEKIAAKLFQESNYSLFYLEYDTDRAGDFTPLKHLPAEKAVVLGLVTTRDAAKTEHVSDLKDQVLRAADIIAAGQGKTQREALDENLAVSPQCGFASGAENTGVGMTIERQWEKLQLLQDLARKLWPADVGKGARA</sequence>
<protein>
    <recommendedName>
        <fullName evidence="1">Cobalamin-independent methionine synthase MetE C-terminal/archaeal domain-containing protein</fullName>
    </recommendedName>
</protein>
<dbReference type="GO" id="GO:0009086">
    <property type="term" value="P:methionine biosynthetic process"/>
    <property type="evidence" value="ECO:0007669"/>
    <property type="project" value="InterPro"/>
</dbReference>
<dbReference type="EMBL" id="NAJQ01000326">
    <property type="protein sequence ID" value="TKA72025.1"/>
    <property type="molecule type" value="Genomic_DNA"/>
</dbReference>
<evidence type="ECO:0000313" key="2">
    <source>
        <dbReference type="EMBL" id="TKA72025.1"/>
    </source>
</evidence>
<accession>A0A4U0XBX2</accession>
<dbReference type="GO" id="GO:0008270">
    <property type="term" value="F:zinc ion binding"/>
    <property type="evidence" value="ECO:0007669"/>
    <property type="project" value="InterPro"/>
</dbReference>
<dbReference type="Pfam" id="PF01717">
    <property type="entry name" value="Meth_synt_2"/>
    <property type="match status" value="1"/>
</dbReference>
<reference evidence="2 3" key="1">
    <citation type="submission" date="2017-03" db="EMBL/GenBank/DDBJ databases">
        <title>Genomes of endolithic fungi from Antarctica.</title>
        <authorList>
            <person name="Coleine C."/>
            <person name="Masonjones S."/>
            <person name="Stajich J.E."/>
        </authorList>
    </citation>
    <scope>NUCLEOTIDE SEQUENCE [LARGE SCALE GENOMIC DNA]</scope>
    <source>
        <strain evidence="2 3">CCFEE 5184</strain>
    </source>
</reference>
<gene>
    <name evidence="2" type="ORF">B0A55_05734</name>
</gene>
<dbReference type="STRING" id="329884.A0A4U0XBX2"/>